<dbReference type="EC" id="3.6.1.9" evidence="2"/>
<name>A0ABU3SVZ3_9ALTE</name>
<sequence length="264" mass="30009">MAQAQLDKLLDIMRQLRDPETGCPWDKEQSFSSIVPYTIEETYEVAEAIFNGNMAEIKDELGDLLFQVVFYAQLGSEQGDFDFTDIVQALSEKLVRRHPHVFCNVPARESVDLSQQWEQIKSQERRAKGIGRDNSILANVSQGLSPLLRAEKLQKKCATVGFDWSEFPPVVDKIHEEIEEVLVEVNAENVDQQAVEEEVGDLMFSVVNLARFCNVNPESALIKANSKFEKRFRKVEALLKEQGSNLEESSLEQMEAAWGQIKKQ</sequence>
<dbReference type="Gene3D" id="1.10.287.1080">
    <property type="entry name" value="MazG-like"/>
    <property type="match status" value="2"/>
</dbReference>
<reference evidence="2 3" key="1">
    <citation type="submission" date="2023-10" db="EMBL/GenBank/DDBJ databases">
        <title>Glaciecola aquimarina strain GGW-M5 nov., isolated from a coastal seawater.</title>
        <authorList>
            <person name="Bayburt H."/>
            <person name="Kim J.M."/>
            <person name="Choi B.J."/>
            <person name="Jeon C.O."/>
        </authorList>
    </citation>
    <scope>NUCLEOTIDE SEQUENCE [LARGE SCALE GENOMIC DNA]</scope>
    <source>
        <strain evidence="2 3">KCTC 32108</strain>
    </source>
</reference>
<evidence type="ECO:0000313" key="3">
    <source>
        <dbReference type="Proteomes" id="UP001247805"/>
    </source>
</evidence>
<dbReference type="CDD" id="cd11529">
    <property type="entry name" value="NTP-PPase_MazG_Cterm"/>
    <property type="match status" value="1"/>
</dbReference>
<dbReference type="GO" id="GO:0047429">
    <property type="term" value="F:nucleoside triphosphate diphosphatase activity"/>
    <property type="evidence" value="ECO:0007669"/>
    <property type="project" value="UniProtKB-EC"/>
</dbReference>
<dbReference type="NCBIfam" id="TIGR00444">
    <property type="entry name" value="mazG"/>
    <property type="match status" value="1"/>
</dbReference>
<dbReference type="PANTHER" id="PTHR30522:SF0">
    <property type="entry name" value="NUCLEOSIDE TRIPHOSPHATE PYROPHOSPHOHYDROLASE"/>
    <property type="match status" value="1"/>
</dbReference>
<dbReference type="EMBL" id="JAWDIO010000002">
    <property type="protein sequence ID" value="MDU0354170.1"/>
    <property type="molecule type" value="Genomic_DNA"/>
</dbReference>
<accession>A0ABU3SVZ3</accession>
<comment type="caution">
    <text evidence="2">The sequence shown here is derived from an EMBL/GenBank/DDBJ whole genome shotgun (WGS) entry which is preliminary data.</text>
</comment>
<dbReference type="Pfam" id="PF03819">
    <property type="entry name" value="MazG"/>
    <property type="match status" value="2"/>
</dbReference>
<dbReference type="CDD" id="cd11528">
    <property type="entry name" value="NTP-PPase_MazG_Nterm"/>
    <property type="match status" value="1"/>
</dbReference>
<dbReference type="InterPro" id="IPR048011">
    <property type="entry name" value="NTP-PPase_MazG-like_C"/>
</dbReference>
<dbReference type="RefSeq" id="WP_316025789.1">
    <property type="nucleotide sequence ID" value="NZ_JAWDIO010000002.1"/>
</dbReference>
<keyword evidence="2" id="KW-0378">Hydrolase</keyword>
<gene>
    <name evidence="2" type="primary">mazG</name>
    <name evidence="2" type="ORF">RS130_09710</name>
</gene>
<dbReference type="SUPFAM" id="SSF101386">
    <property type="entry name" value="all-alpha NTP pyrophosphatases"/>
    <property type="match status" value="2"/>
</dbReference>
<proteinExistence type="predicted"/>
<evidence type="ECO:0000259" key="1">
    <source>
        <dbReference type="Pfam" id="PF03819"/>
    </source>
</evidence>
<organism evidence="2 3">
    <name type="scientific">Paraglaciecola aquimarina</name>
    <dbReference type="NCBI Taxonomy" id="1235557"/>
    <lineage>
        <taxon>Bacteria</taxon>
        <taxon>Pseudomonadati</taxon>
        <taxon>Pseudomonadota</taxon>
        <taxon>Gammaproteobacteria</taxon>
        <taxon>Alteromonadales</taxon>
        <taxon>Alteromonadaceae</taxon>
        <taxon>Paraglaciecola</taxon>
    </lineage>
</organism>
<dbReference type="InterPro" id="IPR004518">
    <property type="entry name" value="MazG-like_dom"/>
</dbReference>
<dbReference type="PANTHER" id="PTHR30522">
    <property type="entry name" value="NUCLEOSIDE TRIPHOSPHATE PYROPHOSPHOHYDROLASE"/>
    <property type="match status" value="1"/>
</dbReference>
<dbReference type="InterPro" id="IPR011551">
    <property type="entry name" value="NTP_PyrPHydrolase_MazG"/>
</dbReference>
<dbReference type="Proteomes" id="UP001247805">
    <property type="component" value="Unassembled WGS sequence"/>
</dbReference>
<dbReference type="InterPro" id="IPR048015">
    <property type="entry name" value="NTP-PPase_MazG-like_N"/>
</dbReference>
<feature type="domain" description="NTP pyrophosphohydrolase MazG-like" evidence="1">
    <location>
        <begin position="173"/>
        <end position="233"/>
    </location>
</feature>
<feature type="domain" description="NTP pyrophosphohydrolase MazG-like" evidence="1">
    <location>
        <begin position="29"/>
        <end position="102"/>
    </location>
</feature>
<dbReference type="NCBIfam" id="NF007113">
    <property type="entry name" value="PRK09562.1"/>
    <property type="match status" value="1"/>
</dbReference>
<keyword evidence="3" id="KW-1185">Reference proteome</keyword>
<protein>
    <submittedName>
        <fullName evidence="2">Nucleoside triphosphate pyrophosphohydrolase</fullName>
        <ecNumber evidence="2">3.6.1.9</ecNumber>
    </submittedName>
</protein>
<evidence type="ECO:0000313" key="2">
    <source>
        <dbReference type="EMBL" id="MDU0354170.1"/>
    </source>
</evidence>